<dbReference type="InterPro" id="IPR000653">
    <property type="entry name" value="DegT/StrS_aminotransferase"/>
</dbReference>
<reference evidence="5 6" key="1">
    <citation type="submission" date="2020-05" db="EMBL/GenBank/DDBJ databases">
        <title>Complete genome sequencing of Campylobacter and Arcobacter type strains.</title>
        <authorList>
            <person name="Miller W.G."/>
            <person name="Yee E."/>
        </authorList>
    </citation>
    <scope>NUCLEOTIDE SEQUENCE [LARGE SCALE GENOMIC DNA]</scope>
    <source>
        <strain evidence="5 6">LMG 21996</strain>
    </source>
</reference>
<dbReference type="AlphaFoldDB" id="A0A7L5JMV4"/>
<dbReference type="EMBL" id="CP054051">
    <property type="protein sequence ID" value="QKJ26298.1"/>
    <property type="molecule type" value="Genomic_DNA"/>
</dbReference>
<organism evidence="5 6">
    <name type="scientific">Aliarcobacter cibarius</name>
    <dbReference type="NCBI Taxonomy" id="255507"/>
    <lineage>
        <taxon>Bacteria</taxon>
        <taxon>Pseudomonadati</taxon>
        <taxon>Campylobacterota</taxon>
        <taxon>Epsilonproteobacteria</taxon>
        <taxon>Campylobacterales</taxon>
        <taxon>Arcobacteraceae</taxon>
        <taxon>Aliarcobacter</taxon>
    </lineage>
</organism>
<dbReference type="Pfam" id="PF01041">
    <property type="entry name" value="DegT_DnrJ_EryC1"/>
    <property type="match status" value="1"/>
</dbReference>
<keyword evidence="5" id="KW-0808">Transferase</keyword>
<evidence type="ECO:0000256" key="1">
    <source>
        <dbReference type="ARBA" id="ARBA00037999"/>
    </source>
</evidence>
<dbReference type="Proteomes" id="UP000509513">
    <property type="component" value="Chromosome"/>
</dbReference>
<dbReference type="Gene3D" id="3.40.640.10">
    <property type="entry name" value="Type I PLP-dependent aspartate aminotransferase-like (Major domain)"/>
    <property type="match status" value="1"/>
</dbReference>
<dbReference type="KEGG" id="acib:ACBT_0330"/>
<feature type="modified residue" description="N6-(pyridoxal phosphate)lysine" evidence="3">
    <location>
        <position position="187"/>
    </location>
</feature>
<dbReference type="InterPro" id="IPR015422">
    <property type="entry name" value="PyrdxlP-dep_Trfase_small"/>
</dbReference>
<accession>A0A7L5JMV4</accession>
<dbReference type="GO" id="GO:0000271">
    <property type="term" value="P:polysaccharide biosynthetic process"/>
    <property type="evidence" value="ECO:0007669"/>
    <property type="project" value="TreeGrafter"/>
</dbReference>
<dbReference type="RefSeq" id="WP_024775850.1">
    <property type="nucleotide sequence ID" value="NZ_CP054051.1"/>
</dbReference>
<dbReference type="GO" id="GO:0030170">
    <property type="term" value="F:pyridoxal phosphate binding"/>
    <property type="evidence" value="ECO:0007669"/>
    <property type="project" value="TreeGrafter"/>
</dbReference>
<dbReference type="GO" id="GO:0008483">
    <property type="term" value="F:transaminase activity"/>
    <property type="evidence" value="ECO:0007669"/>
    <property type="project" value="UniProtKB-KW"/>
</dbReference>
<comment type="similarity">
    <text evidence="1 4">Belongs to the DegT/DnrJ/EryC1 family.</text>
</comment>
<dbReference type="PANTHER" id="PTHR30244">
    <property type="entry name" value="TRANSAMINASE"/>
    <property type="match status" value="1"/>
</dbReference>
<name>A0A7L5JMV4_9BACT</name>
<dbReference type="CDD" id="cd00616">
    <property type="entry name" value="AHBA_syn"/>
    <property type="match status" value="1"/>
</dbReference>
<keyword evidence="5" id="KW-0032">Aminotransferase</keyword>
<evidence type="ECO:0000256" key="3">
    <source>
        <dbReference type="PIRSR" id="PIRSR000390-2"/>
    </source>
</evidence>
<keyword evidence="3 4" id="KW-0663">Pyridoxal phosphate</keyword>
<evidence type="ECO:0000313" key="5">
    <source>
        <dbReference type="EMBL" id="QKJ26298.1"/>
    </source>
</evidence>
<feature type="active site" description="Proton acceptor" evidence="2">
    <location>
        <position position="187"/>
    </location>
</feature>
<dbReference type="PIRSF" id="PIRSF000390">
    <property type="entry name" value="PLP_StrS"/>
    <property type="match status" value="1"/>
</dbReference>
<proteinExistence type="inferred from homology"/>
<dbReference type="SUPFAM" id="SSF53383">
    <property type="entry name" value="PLP-dependent transferases"/>
    <property type="match status" value="1"/>
</dbReference>
<dbReference type="Gene3D" id="3.90.1150.10">
    <property type="entry name" value="Aspartate Aminotransferase, domain 1"/>
    <property type="match status" value="1"/>
</dbReference>
<dbReference type="InterPro" id="IPR015421">
    <property type="entry name" value="PyrdxlP-dep_Trfase_major"/>
</dbReference>
<evidence type="ECO:0000313" key="6">
    <source>
        <dbReference type="Proteomes" id="UP000509513"/>
    </source>
</evidence>
<sequence>MKKYNTAFPYFPKDDIEEILKDTREMLNGNKMLTMGENVQKFEKDFSAYCQTNYAVATNSCTSALEIALSSLNLTSEDEVIVPVQTFVATGSCVLKNGAKIVFCDVDDDFLLDFEFMKKLINKNTKAVIIVHFAGMISTNIIRIKEYLKERNIILVEDDAHAHGATFGDLKAGNIGDIGCFSFYSTKIMTTGEGGMITTNNQEIYEKCASLRNRGMDINYKGELFINLGSNHRFTEFQGLLGIYQLKRVEEFLEHRNKIANIYKNELSNLIDKGIVRLQVPAQNSRHSYWRFIIFLNNHDRDEIIQKLNALNIKADAPYFPLLHNQPLFENIEKENMQNAERLSKTHISLPIHMLISEEDSIIIAKKLKEVLV</sequence>
<evidence type="ECO:0000256" key="4">
    <source>
        <dbReference type="RuleBase" id="RU004508"/>
    </source>
</evidence>
<gene>
    <name evidence="5" type="ORF">ACBT_0330</name>
</gene>
<dbReference type="PANTHER" id="PTHR30244:SF34">
    <property type="entry name" value="DTDP-4-AMINO-4,6-DIDEOXYGALACTOSE TRANSAMINASE"/>
    <property type="match status" value="1"/>
</dbReference>
<dbReference type="InterPro" id="IPR015424">
    <property type="entry name" value="PyrdxlP-dep_Trfase"/>
</dbReference>
<protein>
    <submittedName>
        <fullName evidence="5">Aminotransferase, DegT/DnrJ/EryC1/StrS family</fullName>
    </submittedName>
</protein>
<evidence type="ECO:0000256" key="2">
    <source>
        <dbReference type="PIRSR" id="PIRSR000390-1"/>
    </source>
</evidence>